<dbReference type="EMBL" id="KQ241844">
    <property type="protein sequence ID" value="KNC83310.1"/>
    <property type="molecule type" value="Genomic_DNA"/>
</dbReference>
<comment type="cofactor">
    <cofactor evidence="2">
        <name>Mg(2+)</name>
        <dbReference type="ChEBI" id="CHEBI:18420"/>
    </cofactor>
</comment>
<keyword evidence="9 17" id="KW-0418">Kinase</keyword>
<dbReference type="Gene3D" id="1.10.510.10">
    <property type="entry name" value="Transferase(Phosphotransferase) domain 1"/>
    <property type="match status" value="1"/>
</dbReference>
<organism evidence="17 18">
    <name type="scientific">Sphaeroforma arctica JP610</name>
    <dbReference type="NCBI Taxonomy" id="667725"/>
    <lineage>
        <taxon>Eukaryota</taxon>
        <taxon>Ichthyosporea</taxon>
        <taxon>Ichthyophonida</taxon>
        <taxon>Sphaeroforma</taxon>
    </lineage>
</organism>
<evidence type="ECO:0000256" key="10">
    <source>
        <dbReference type="ARBA" id="ARBA00022840"/>
    </source>
</evidence>
<comment type="cofactor">
    <cofactor evidence="1">
        <name>Mn(2+)</name>
        <dbReference type="ChEBI" id="CHEBI:29035"/>
    </cofactor>
</comment>
<evidence type="ECO:0000256" key="3">
    <source>
        <dbReference type="ARBA" id="ARBA00009985"/>
    </source>
</evidence>
<keyword evidence="10" id="KW-0067">ATP-binding</keyword>
<dbReference type="GeneID" id="25904939"/>
<keyword evidence="12" id="KW-0464">Manganese</keyword>
<dbReference type="InterPro" id="IPR008271">
    <property type="entry name" value="Ser/Thr_kinase_AS"/>
</dbReference>
<evidence type="ECO:0000256" key="5">
    <source>
        <dbReference type="ARBA" id="ARBA00022527"/>
    </source>
</evidence>
<dbReference type="Pfam" id="PF00069">
    <property type="entry name" value="Pkinase"/>
    <property type="match status" value="1"/>
</dbReference>
<comment type="catalytic activity">
    <reaction evidence="13">
        <text>L-threonyl-[protein] + ATP = O-phospho-L-threonyl-[protein] + ADP + H(+)</text>
        <dbReference type="Rhea" id="RHEA:46608"/>
        <dbReference type="Rhea" id="RHEA-COMP:11060"/>
        <dbReference type="Rhea" id="RHEA-COMP:11605"/>
        <dbReference type="ChEBI" id="CHEBI:15378"/>
        <dbReference type="ChEBI" id="CHEBI:30013"/>
        <dbReference type="ChEBI" id="CHEBI:30616"/>
        <dbReference type="ChEBI" id="CHEBI:61977"/>
        <dbReference type="ChEBI" id="CHEBI:456216"/>
        <dbReference type="EC" id="2.7.11.1"/>
    </reaction>
</comment>
<proteinExistence type="inferred from homology"/>
<keyword evidence="8" id="KW-0547">Nucleotide-binding</keyword>
<evidence type="ECO:0000259" key="16">
    <source>
        <dbReference type="PROSITE" id="PS50011"/>
    </source>
</evidence>
<name>A0A0L0G2K5_9EUKA</name>
<dbReference type="GO" id="GO:0004674">
    <property type="term" value="F:protein serine/threonine kinase activity"/>
    <property type="evidence" value="ECO:0007669"/>
    <property type="project" value="UniProtKB-KW"/>
</dbReference>
<dbReference type="RefSeq" id="XP_014157212.1">
    <property type="nucleotide sequence ID" value="XM_014301737.1"/>
</dbReference>
<keyword evidence="18" id="KW-1185">Reference proteome</keyword>
<comment type="catalytic activity">
    <reaction evidence="14">
        <text>L-seryl-[protein] + ATP = O-phospho-L-seryl-[protein] + ADP + H(+)</text>
        <dbReference type="Rhea" id="RHEA:17989"/>
        <dbReference type="Rhea" id="RHEA-COMP:9863"/>
        <dbReference type="Rhea" id="RHEA-COMP:11604"/>
        <dbReference type="ChEBI" id="CHEBI:15378"/>
        <dbReference type="ChEBI" id="CHEBI:29999"/>
        <dbReference type="ChEBI" id="CHEBI:30616"/>
        <dbReference type="ChEBI" id="CHEBI:83421"/>
        <dbReference type="ChEBI" id="CHEBI:456216"/>
        <dbReference type="EC" id="2.7.11.1"/>
    </reaction>
</comment>
<dbReference type="SMART" id="SM00220">
    <property type="entry name" value="S_TKc"/>
    <property type="match status" value="1"/>
</dbReference>
<evidence type="ECO:0000256" key="1">
    <source>
        <dbReference type="ARBA" id="ARBA00001936"/>
    </source>
</evidence>
<keyword evidence="11" id="KW-0460">Magnesium</keyword>
<dbReference type="SUPFAM" id="SSF56112">
    <property type="entry name" value="Protein kinase-like (PK-like)"/>
    <property type="match status" value="1"/>
</dbReference>
<feature type="compositionally biased region" description="Polar residues" evidence="15">
    <location>
        <begin position="295"/>
        <end position="310"/>
    </location>
</feature>
<dbReference type="PROSITE" id="PS00108">
    <property type="entry name" value="PROTEIN_KINASE_ST"/>
    <property type="match status" value="1"/>
</dbReference>
<dbReference type="OrthoDB" id="68483at2759"/>
<evidence type="ECO:0000256" key="8">
    <source>
        <dbReference type="ARBA" id="ARBA00022741"/>
    </source>
</evidence>
<feature type="region of interest" description="Disordered" evidence="15">
    <location>
        <begin position="248"/>
        <end position="323"/>
    </location>
</feature>
<evidence type="ECO:0000313" key="18">
    <source>
        <dbReference type="Proteomes" id="UP000054560"/>
    </source>
</evidence>
<evidence type="ECO:0000256" key="13">
    <source>
        <dbReference type="ARBA" id="ARBA00047899"/>
    </source>
</evidence>
<dbReference type="GO" id="GO:0046872">
    <property type="term" value="F:metal ion binding"/>
    <property type="evidence" value="ECO:0007669"/>
    <property type="project" value="UniProtKB-KW"/>
</dbReference>
<evidence type="ECO:0000256" key="7">
    <source>
        <dbReference type="ARBA" id="ARBA00022723"/>
    </source>
</evidence>
<dbReference type="EC" id="2.7.11.1" evidence="4"/>
<evidence type="ECO:0000256" key="15">
    <source>
        <dbReference type="SAM" id="MobiDB-lite"/>
    </source>
</evidence>
<dbReference type="GO" id="GO:0035556">
    <property type="term" value="P:intracellular signal transduction"/>
    <property type="evidence" value="ECO:0007669"/>
    <property type="project" value="TreeGrafter"/>
</dbReference>
<feature type="domain" description="Protein kinase" evidence="16">
    <location>
        <begin position="1"/>
        <end position="180"/>
    </location>
</feature>
<dbReference type="InterPro" id="IPR011009">
    <property type="entry name" value="Kinase-like_dom_sf"/>
</dbReference>
<dbReference type="eggNOG" id="KOG0583">
    <property type="taxonomic scope" value="Eukaryota"/>
</dbReference>
<keyword evidence="5" id="KW-0723">Serine/threonine-protein kinase</keyword>
<protein>
    <recommendedName>
        <fullName evidence="4">non-specific serine/threonine protein kinase</fullName>
        <ecNumber evidence="4">2.7.11.1</ecNumber>
    </recommendedName>
</protein>
<keyword evidence="7" id="KW-0479">Metal-binding</keyword>
<evidence type="ECO:0000256" key="11">
    <source>
        <dbReference type="ARBA" id="ARBA00022842"/>
    </source>
</evidence>
<dbReference type="STRING" id="667725.A0A0L0G2K5"/>
<dbReference type="GO" id="GO:0005524">
    <property type="term" value="F:ATP binding"/>
    <property type="evidence" value="ECO:0007669"/>
    <property type="project" value="UniProtKB-KW"/>
</dbReference>
<dbReference type="PANTHER" id="PTHR24346:SF94">
    <property type="entry name" value="NON-SPECIFIC SERINE_THREONINE PROTEIN KINASE"/>
    <property type="match status" value="1"/>
</dbReference>
<comment type="similarity">
    <text evidence="3">Belongs to the protein kinase superfamily. CAMK Ser/Thr protein kinase family. LKB1 subfamily.</text>
</comment>
<evidence type="ECO:0000256" key="14">
    <source>
        <dbReference type="ARBA" id="ARBA00048679"/>
    </source>
</evidence>
<dbReference type="PROSITE" id="PS50011">
    <property type="entry name" value="PROTEIN_KINASE_DOM"/>
    <property type="match status" value="1"/>
</dbReference>
<accession>A0A0L0G2K5</accession>
<dbReference type="GO" id="GO:0005737">
    <property type="term" value="C:cytoplasm"/>
    <property type="evidence" value="ECO:0007669"/>
    <property type="project" value="TreeGrafter"/>
</dbReference>
<evidence type="ECO:0000256" key="12">
    <source>
        <dbReference type="ARBA" id="ARBA00023211"/>
    </source>
</evidence>
<evidence type="ECO:0000256" key="9">
    <source>
        <dbReference type="ARBA" id="ARBA00022777"/>
    </source>
</evidence>
<evidence type="ECO:0000256" key="6">
    <source>
        <dbReference type="ARBA" id="ARBA00022679"/>
    </source>
</evidence>
<reference evidence="17 18" key="1">
    <citation type="submission" date="2011-02" db="EMBL/GenBank/DDBJ databases">
        <title>The Genome Sequence of Sphaeroforma arctica JP610.</title>
        <authorList>
            <consortium name="The Broad Institute Genome Sequencing Platform"/>
            <person name="Russ C."/>
            <person name="Cuomo C."/>
            <person name="Young S.K."/>
            <person name="Zeng Q."/>
            <person name="Gargeya S."/>
            <person name="Alvarado L."/>
            <person name="Berlin A."/>
            <person name="Chapman S.B."/>
            <person name="Chen Z."/>
            <person name="Freedman E."/>
            <person name="Gellesch M."/>
            <person name="Goldberg J."/>
            <person name="Griggs A."/>
            <person name="Gujja S."/>
            <person name="Heilman E."/>
            <person name="Heiman D."/>
            <person name="Howarth C."/>
            <person name="Mehta T."/>
            <person name="Neiman D."/>
            <person name="Pearson M."/>
            <person name="Roberts A."/>
            <person name="Saif S."/>
            <person name="Shea T."/>
            <person name="Shenoy N."/>
            <person name="Sisk P."/>
            <person name="Stolte C."/>
            <person name="Sykes S."/>
            <person name="White J."/>
            <person name="Yandava C."/>
            <person name="Burger G."/>
            <person name="Gray M.W."/>
            <person name="Holland P.W.H."/>
            <person name="King N."/>
            <person name="Lang F.B.F."/>
            <person name="Roger A.J."/>
            <person name="Ruiz-Trillo I."/>
            <person name="Haas B."/>
            <person name="Nusbaum C."/>
            <person name="Birren B."/>
        </authorList>
    </citation>
    <scope>NUCLEOTIDE SEQUENCE [LARGE SCALE GENOMIC DNA]</scope>
    <source>
        <strain evidence="17 18">JP610</strain>
    </source>
</reference>
<dbReference type="PANTHER" id="PTHR24346">
    <property type="entry name" value="MAP/MICROTUBULE AFFINITY-REGULATING KINASE"/>
    <property type="match status" value="1"/>
</dbReference>
<evidence type="ECO:0000313" key="17">
    <source>
        <dbReference type="EMBL" id="KNC83310.1"/>
    </source>
</evidence>
<gene>
    <name evidence="17" type="ORF">SARC_04435</name>
</gene>
<dbReference type="Proteomes" id="UP000054560">
    <property type="component" value="Unassembled WGS sequence"/>
</dbReference>
<dbReference type="InterPro" id="IPR000719">
    <property type="entry name" value="Prot_kinase_dom"/>
</dbReference>
<keyword evidence="6" id="KW-0808">Transferase</keyword>
<dbReference type="AlphaFoldDB" id="A0A0L0G2K5"/>
<sequence length="323" mass="36090">MEYCIGGLQEMIDNCENGLPIWQAHSYFVQLVDGINYIHSRGVIHRDIKPSNLLLSREGDIKICDFGVAEELDTYAPTDRCTSSAGSPAFQAPEIAAGKPEYCGFKVDVWALGITLYNLTTGEYPFNGDNIYDLFENISACKYTVPDHIDDFLRDLILNILCEDVEKRFSLDQIMHHEWYMGSPDKSDPAAPLPVADIYNSTTLIPYLEELYDDVEDDDDNVSTRLEVNSGWVPAAGRESTNFHDNLEAGGHHLNPQRGTQCYGEQPKSTSPRTADLERGSNPGHKGTTREENTIRLTKSRSTMNANVQRKSVKKVGSKCSPM</sequence>
<evidence type="ECO:0000256" key="2">
    <source>
        <dbReference type="ARBA" id="ARBA00001946"/>
    </source>
</evidence>
<evidence type="ECO:0000256" key="4">
    <source>
        <dbReference type="ARBA" id="ARBA00012513"/>
    </source>
</evidence>